<dbReference type="PANTHER" id="PTHR38477">
    <property type="entry name" value="HYPOTHETICAL EXPORTED PROTEIN"/>
    <property type="match status" value="1"/>
</dbReference>
<dbReference type="Proteomes" id="UP000289216">
    <property type="component" value="Unassembled WGS sequence"/>
</dbReference>
<name>A0A4Q2KUV1_9FUSO</name>
<organism evidence="1 2">
    <name type="scientific">Fusobacterium necrophorum</name>
    <dbReference type="NCBI Taxonomy" id="859"/>
    <lineage>
        <taxon>Bacteria</taxon>
        <taxon>Fusobacteriati</taxon>
        <taxon>Fusobacteriota</taxon>
        <taxon>Fusobacteriia</taxon>
        <taxon>Fusobacteriales</taxon>
        <taxon>Fusobacteriaceae</taxon>
        <taxon>Fusobacterium</taxon>
    </lineage>
</organism>
<dbReference type="AlphaFoldDB" id="A0A4Q2KUV1"/>
<sequence>MRRIIFLFYCLLFSLPIYGKLYKEEDIKQLYHEIGLERRISYKAFNQGFRGMANIKNRSSNLLTIIDFTKPSSQKRFFVLDIKNKKLILSTYVTHGKGSGGLYATSFSNIEGTHQSSNGFFLTGSSYIGKNGFSLKLYGLEPGRNSNAYNRTLVIHSSKYVTESYIKQNGRAGRSFGCYAVPENVNRRLITLLKNRHVLYVHSSGLSYKSYKTLRKS</sequence>
<comment type="caution">
    <text evidence="1">The sequence shown here is derived from an EMBL/GenBank/DDBJ whole genome shotgun (WGS) entry which is preliminary data.</text>
</comment>
<protein>
    <submittedName>
        <fullName evidence="1">Murein L,D-transpeptidase catalytic domain family protein</fullName>
    </submittedName>
</protein>
<dbReference type="Pfam" id="PF13645">
    <property type="entry name" value="YkuD_2"/>
    <property type="match status" value="1"/>
</dbReference>
<gene>
    <name evidence="1" type="ORF">EPT53_09240</name>
</gene>
<evidence type="ECO:0000313" key="2">
    <source>
        <dbReference type="Proteomes" id="UP000289216"/>
    </source>
</evidence>
<reference evidence="1 2" key="1">
    <citation type="submission" date="2019-01" db="EMBL/GenBank/DDBJ databases">
        <title>Fusobacterium necrophorum Isolated From the Uterus of Dairy Cows.</title>
        <authorList>
            <person name="Francis A.M."/>
        </authorList>
    </citation>
    <scope>NUCLEOTIDE SEQUENCE [LARGE SCALE GENOMIC DNA]</scope>
    <source>
        <strain evidence="1 2">KG35</strain>
    </source>
</reference>
<accession>A0A4Q2KUV1</accession>
<dbReference type="EMBL" id="SBAP01000025">
    <property type="protein sequence ID" value="RXZ68587.1"/>
    <property type="molecule type" value="Genomic_DNA"/>
</dbReference>
<dbReference type="PANTHER" id="PTHR38477:SF1">
    <property type="entry name" value="MUREIN L,D-TRANSPEPTIDASE CATALYTIC DOMAIN FAMILY PROTEIN"/>
    <property type="match status" value="1"/>
</dbReference>
<evidence type="ECO:0000313" key="1">
    <source>
        <dbReference type="EMBL" id="RXZ68587.1"/>
    </source>
</evidence>
<proteinExistence type="predicted"/>
<dbReference type="RefSeq" id="WP_129491591.1">
    <property type="nucleotide sequence ID" value="NZ_SBAP01000025.1"/>
</dbReference>
<dbReference type="InterPro" id="IPR032676">
    <property type="entry name" value="YkuD_2"/>
</dbReference>